<feature type="transmembrane region" description="Helical" evidence="1">
    <location>
        <begin position="80"/>
        <end position="101"/>
    </location>
</feature>
<reference evidence="3" key="1">
    <citation type="submission" date="2016-04" db="EMBL/GenBank/DDBJ databases">
        <authorList>
            <person name="Chen L."/>
            <person name="Zhuang W."/>
            <person name="Wang G."/>
        </authorList>
    </citation>
    <scope>NUCLEOTIDE SEQUENCE [LARGE SCALE GENOMIC DNA]</scope>
    <source>
        <strain evidence="3">17621</strain>
    </source>
</reference>
<sequence length="127" mass="14768">MRNLTTKVAGYIFLRYVLYLTVVYATNKDARFVKSSDLRSGEDWFYFIWLFGIPVLIEMIVIGPPLFYGLKKISTAGNRFVFYLLFIGLFAIEFLISNWVYGSQSSAVLKVCISVLLFLILFFKRLF</sequence>
<name>A0A1V9E1H8_9BACT</name>
<dbReference type="Proteomes" id="UP000192610">
    <property type="component" value="Unassembled WGS sequence"/>
</dbReference>
<evidence type="ECO:0000256" key="1">
    <source>
        <dbReference type="SAM" id="Phobius"/>
    </source>
</evidence>
<evidence type="ECO:0000313" key="3">
    <source>
        <dbReference type="Proteomes" id="UP000192610"/>
    </source>
</evidence>
<proteinExistence type="predicted"/>
<feature type="transmembrane region" description="Helical" evidence="1">
    <location>
        <begin position="9"/>
        <end position="26"/>
    </location>
</feature>
<keyword evidence="1" id="KW-0472">Membrane</keyword>
<feature type="transmembrane region" description="Helical" evidence="1">
    <location>
        <begin position="46"/>
        <end position="68"/>
    </location>
</feature>
<keyword evidence="1" id="KW-0812">Transmembrane</keyword>
<gene>
    <name evidence="2" type="ORF">A4H97_17265</name>
</gene>
<dbReference type="AlphaFoldDB" id="A0A1V9E1H8"/>
<comment type="caution">
    <text evidence="2">The sequence shown here is derived from an EMBL/GenBank/DDBJ whole genome shotgun (WGS) entry which is preliminary data.</text>
</comment>
<evidence type="ECO:0000313" key="2">
    <source>
        <dbReference type="EMBL" id="OQP39966.1"/>
    </source>
</evidence>
<dbReference type="EMBL" id="LVXG01000078">
    <property type="protein sequence ID" value="OQP39966.1"/>
    <property type="molecule type" value="Genomic_DNA"/>
</dbReference>
<protein>
    <submittedName>
        <fullName evidence="2">Uncharacterized protein</fullName>
    </submittedName>
</protein>
<keyword evidence="1" id="KW-1133">Transmembrane helix</keyword>
<dbReference type="OrthoDB" id="9982063at2"/>
<accession>A0A1V9E1H8</accession>
<dbReference type="RefSeq" id="WP_081204469.1">
    <property type="nucleotide sequence ID" value="NZ_FOCZ01000003.1"/>
</dbReference>
<feature type="transmembrane region" description="Helical" evidence="1">
    <location>
        <begin position="107"/>
        <end position="123"/>
    </location>
</feature>
<organism evidence="2 3">
    <name type="scientific">Niastella yeongjuensis</name>
    <dbReference type="NCBI Taxonomy" id="354355"/>
    <lineage>
        <taxon>Bacteria</taxon>
        <taxon>Pseudomonadati</taxon>
        <taxon>Bacteroidota</taxon>
        <taxon>Chitinophagia</taxon>
        <taxon>Chitinophagales</taxon>
        <taxon>Chitinophagaceae</taxon>
        <taxon>Niastella</taxon>
    </lineage>
</organism>
<dbReference type="STRING" id="354355.SAMN05660816_02197"/>
<keyword evidence="3" id="KW-1185">Reference proteome</keyword>